<protein>
    <recommendedName>
        <fullName evidence="5">GDP/GTP exchange factor Sec2 N-terminal domain-containing protein</fullName>
    </recommendedName>
</protein>
<feature type="coiled-coil region" evidence="1">
    <location>
        <begin position="87"/>
        <end position="149"/>
    </location>
</feature>
<keyword evidence="4" id="KW-1185">Reference proteome</keyword>
<evidence type="ECO:0008006" key="5">
    <source>
        <dbReference type="Google" id="ProtNLM"/>
    </source>
</evidence>
<dbReference type="Proteomes" id="UP001338125">
    <property type="component" value="Unassembled WGS sequence"/>
</dbReference>
<evidence type="ECO:0000256" key="2">
    <source>
        <dbReference type="SAM" id="MobiDB-lite"/>
    </source>
</evidence>
<dbReference type="EMBL" id="JAVFKD010000016">
    <property type="protein sequence ID" value="KAK5988276.1"/>
    <property type="molecule type" value="Genomic_DNA"/>
</dbReference>
<evidence type="ECO:0000256" key="1">
    <source>
        <dbReference type="SAM" id="Coils"/>
    </source>
</evidence>
<name>A0ABR0S8W5_9HYPO</name>
<sequence length="235" mass="25626">MSSNFSLRARTTAADPADGLDNVPVLMMTTTPRTGKSSTSSVSSQMTHTTMSLDPAPEFRNDTQSNSPIHSGTARCARCQDSGLHHIDKLVEDLINSENELESERRKHAQKDAEMAKLEQDLAERSSDLVESQHQRGAAETRVRELEQMASVQAGQGKEVDELRRLLAFHVKNGEQLSRQFKDMQAANKHLEASLQQKEAALQEQASLLAGLGVRSNGGGPPEALPQNKQASSKA</sequence>
<organism evidence="3 4">
    <name type="scientific">Cladobotryum mycophilum</name>
    <dbReference type="NCBI Taxonomy" id="491253"/>
    <lineage>
        <taxon>Eukaryota</taxon>
        <taxon>Fungi</taxon>
        <taxon>Dikarya</taxon>
        <taxon>Ascomycota</taxon>
        <taxon>Pezizomycotina</taxon>
        <taxon>Sordariomycetes</taxon>
        <taxon>Hypocreomycetidae</taxon>
        <taxon>Hypocreales</taxon>
        <taxon>Hypocreaceae</taxon>
        <taxon>Cladobotryum</taxon>
    </lineage>
</organism>
<feature type="coiled-coil region" evidence="1">
    <location>
        <begin position="181"/>
        <end position="208"/>
    </location>
</feature>
<keyword evidence="1" id="KW-0175">Coiled coil</keyword>
<reference evidence="3 4" key="1">
    <citation type="submission" date="2024-01" db="EMBL/GenBank/DDBJ databases">
        <title>Complete genome of Cladobotryum mycophilum ATHUM6906.</title>
        <authorList>
            <person name="Christinaki A.C."/>
            <person name="Myridakis A.I."/>
            <person name="Kouvelis V.N."/>
        </authorList>
    </citation>
    <scope>NUCLEOTIDE SEQUENCE [LARGE SCALE GENOMIC DNA]</scope>
    <source>
        <strain evidence="3 4">ATHUM6906</strain>
    </source>
</reference>
<feature type="compositionally biased region" description="Low complexity" evidence="2">
    <location>
        <begin position="37"/>
        <end position="52"/>
    </location>
</feature>
<feature type="region of interest" description="Disordered" evidence="2">
    <location>
        <begin position="212"/>
        <end position="235"/>
    </location>
</feature>
<evidence type="ECO:0000313" key="3">
    <source>
        <dbReference type="EMBL" id="KAK5988276.1"/>
    </source>
</evidence>
<accession>A0ABR0S8W5</accession>
<gene>
    <name evidence="3" type="ORF">PT974_12418</name>
</gene>
<feature type="region of interest" description="Disordered" evidence="2">
    <location>
        <begin position="1"/>
        <end position="74"/>
    </location>
</feature>
<evidence type="ECO:0000313" key="4">
    <source>
        <dbReference type="Proteomes" id="UP001338125"/>
    </source>
</evidence>
<proteinExistence type="predicted"/>
<comment type="caution">
    <text evidence="3">The sequence shown here is derived from an EMBL/GenBank/DDBJ whole genome shotgun (WGS) entry which is preliminary data.</text>
</comment>